<gene>
    <name evidence="4" type="ORF">PCL_04146</name>
</gene>
<dbReference type="Pfam" id="PF07687">
    <property type="entry name" value="M20_dimer"/>
    <property type="match status" value="1"/>
</dbReference>
<dbReference type="SUPFAM" id="SSF55031">
    <property type="entry name" value="Bacterial exopeptidase dimerisation domain"/>
    <property type="match status" value="1"/>
</dbReference>
<dbReference type="Gene3D" id="3.30.70.360">
    <property type="match status" value="1"/>
</dbReference>
<evidence type="ECO:0000256" key="2">
    <source>
        <dbReference type="ARBA" id="ARBA00022801"/>
    </source>
</evidence>
<dbReference type="Pfam" id="PF01546">
    <property type="entry name" value="Peptidase_M20"/>
    <property type="match status" value="1"/>
</dbReference>
<evidence type="ECO:0000256" key="1">
    <source>
        <dbReference type="ARBA" id="ARBA00006247"/>
    </source>
</evidence>
<dbReference type="InterPro" id="IPR002933">
    <property type="entry name" value="Peptidase_M20"/>
</dbReference>
<name>A0A2U3ER32_PURLI</name>
<organism evidence="4 5">
    <name type="scientific">Purpureocillium lilacinum</name>
    <name type="common">Paecilomyces lilacinus</name>
    <dbReference type="NCBI Taxonomy" id="33203"/>
    <lineage>
        <taxon>Eukaryota</taxon>
        <taxon>Fungi</taxon>
        <taxon>Dikarya</taxon>
        <taxon>Ascomycota</taxon>
        <taxon>Pezizomycotina</taxon>
        <taxon>Sordariomycetes</taxon>
        <taxon>Hypocreomycetidae</taxon>
        <taxon>Hypocreales</taxon>
        <taxon>Ophiocordycipitaceae</taxon>
        <taxon>Purpureocillium</taxon>
    </lineage>
</organism>
<dbReference type="InterPro" id="IPR010158">
    <property type="entry name" value="Amidase_Cbmase"/>
</dbReference>
<dbReference type="PANTHER" id="PTHR32494:SF20">
    <property type="entry name" value="PEPTIDASE M20 DIMERISATION DOMAIN-CONTAINING PROTEIN"/>
    <property type="match status" value="1"/>
</dbReference>
<dbReference type="InterPro" id="IPR036264">
    <property type="entry name" value="Bact_exopeptidase_dim_dom"/>
</dbReference>
<dbReference type="SUPFAM" id="SSF53187">
    <property type="entry name" value="Zn-dependent exopeptidases"/>
    <property type="match status" value="1"/>
</dbReference>
<protein>
    <submittedName>
        <fullName evidence="4">N-carbamoyl-l-amino acid hydrolase</fullName>
    </submittedName>
</protein>
<dbReference type="NCBIfam" id="TIGR01879">
    <property type="entry name" value="hydantase"/>
    <property type="match status" value="1"/>
</dbReference>
<dbReference type="EMBL" id="LCWV01000001">
    <property type="protein sequence ID" value="PWI76952.1"/>
    <property type="molecule type" value="Genomic_DNA"/>
</dbReference>
<dbReference type="GO" id="GO:0016813">
    <property type="term" value="F:hydrolase activity, acting on carbon-nitrogen (but not peptide) bonds, in linear amidines"/>
    <property type="evidence" value="ECO:0007669"/>
    <property type="project" value="InterPro"/>
</dbReference>
<dbReference type="AlphaFoldDB" id="A0A2U3ER32"/>
<feature type="domain" description="Peptidase M20 dimerisation" evidence="3">
    <location>
        <begin position="256"/>
        <end position="349"/>
    </location>
</feature>
<accession>A0A2U3ER32</accession>
<evidence type="ECO:0000259" key="3">
    <source>
        <dbReference type="Pfam" id="PF07687"/>
    </source>
</evidence>
<evidence type="ECO:0000313" key="4">
    <source>
        <dbReference type="EMBL" id="PWI76952.1"/>
    </source>
</evidence>
<comment type="similarity">
    <text evidence="1">Belongs to the peptidase M20A family.</text>
</comment>
<evidence type="ECO:0000313" key="5">
    <source>
        <dbReference type="Proteomes" id="UP000245956"/>
    </source>
</evidence>
<comment type="caution">
    <text evidence="4">The sequence shown here is derived from an EMBL/GenBank/DDBJ whole genome shotgun (WGS) entry which is preliminary data.</text>
</comment>
<keyword evidence="2 4" id="KW-0378">Hydrolase</keyword>
<dbReference type="CDD" id="cd03884">
    <property type="entry name" value="M20_bAS"/>
    <property type="match status" value="1"/>
</dbReference>
<dbReference type="Gene3D" id="3.40.630.10">
    <property type="entry name" value="Zn peptidases"/>
    <property type="match status" value="1"/>
</dbReference>
<dbReference type="InterPro" id="IPR011650">
    <property type="entry name" value="Peptidase_M20_dimer"/>
</dbReference>
<sequence>MAGRQLIMTRWANAALNVRQFSTSGPRQSAGLKINADRLNKTLHDTCQWGAAHRYGSGPTETGMARLALTDDDAHVRRWFADEVKSLGCSLTVDQMGNMFAKRPGAGKVKAPMIAMGSHLDTQPRGGRYDGILGVMAGLEALRTLQENGYKTNFDIGLVNWTNEEGARFPKSMVSSGVWAGAIPIDKAWNLADVFDPATTMKSELQKHGYLGDVACSSDAAAGVPLSAHFELHIEQGPILERAGKKIGVVSGAQAYKWFTFTVVGRDAHTGTTPLEARSDPLLAAAKMIASSHAIAKKYGALASTGIVKIPTNSSTNTIASETSFTLDIRHPEDGVVAEVEKLCLDSFRQISKEDGKGVALSWTLDTDSPAVKFDRDCIQAVEAAATELVGPDGWLPITSGAGHDSVYTSSRCPTTMIFVPCRDGVSHHPEEYCSPEDCAIGTQALLDAVLYYDERKVWNHRLGLTRPDWGEPKMNIRDVLNWPNKMHRSASPFLANVTYFMGAHSGE</sequence>
<dbReference type="Proteomes" id="UP000245956">
    <property type="component" value="Unassembled WGS sequence"/>
</dbReference>
<reference evidence="4 5" key="1">
    <citation type="journal article" date="2016" name="Front. Microbiol.">
        <title>Genome and transcriptome sequences reveal the specific parasitism of the nematophagous Purpureocillium lilacinum 36-1.</title>
        <authorList>
            <person name="Xie J."/>
            <person name="Li S."/>
            <person name="Mo C."/>
            <person name="Xiao X."/>
            <person name="Peng D."/>
            <person name="Wang G."/>
            <person name="Xiao Y."/>
        </authorList>
    </citation>
    <scope>NUCLEOTIDE SEQUENCE [LARGE SCALE GENOMIC DNA]</scope>
    <source>
        <strain evidence="4 5">36-1</strain>
    </source>
</reference>
<dbReference type="PANTHER" id="PTHR32494">
    <property type="entry name" value="ALLANTOATE DEIMINASE-RELATED"/>
    <property type="match status" value="1"/>
</dbReference>
<proteinExistence type="inferred from homology"/>